<keyword evidence="2" id="KW-0472">Membrane</keyword>
<accession>A0A9P1GZS3</accession>
<keyword evidence="2" id="KW-1133">Transmembrane helix</keyword>
<keyword evidence="2" id="KW-0812">Transmembrane</keyword>
<name>A0A9P1GZS3_9PEZI</name>
<feature type="transmembrane region" description="Helical" evidence="2">
    <location>
        <begin position="129"/>
        <end position="149"/>
    </location>
</feature>
<dbReference type="AlphaFoldDB" id="A0A9P1GZS3"/>
<gene>
    <name evidence="3" type="ORF">PPNO1_LOCUS3084</name>
</gene>
<protein>
    <submittedName>
        <fullName evidence="3">Uncharacterized protein</fullName>
    </submittedName>
</protein>
<dbReference type="Proteomes" id="UP000838763">
    <property type="component" value="Unassembled WGS sequence"/>
</dbReference>
<keyword evidence="4" id="KW-1185">Reference proteome</keyword>
<evidence type="ECO:0000256" key="1">
    <source>
        <dbReference type="SAM" id="MobiDB-lite"/>
    </source>
</evidence>
<feature type="compositionally biased region" description="Low complexity" evidence="1">
    <location>
        <begin position="351"/>
        <end position="366"/>
    </location>
</feature>
<feature type="transmembrane region" description="Helical" evidence="2">
    <location>
        <begin position="161"/>
        <end position="183"/>
    </location>
</feature>
<dbReference type="EMBL" id="CALLCH030000008">
    <property type="protein sequence ID" value="CAI4213337.1"/>
    <property type="molecule type" value="Genomic_DNA"/>
</dbReference>
<feature type="transmembrane region" description="Helical" evidence="2">
    <location>
        <begin position="251"/>
        <end position="270"/>
    </location>
</feature>
<proteinExistence type="predicted"/>
<feature type="transmembrane region" description="Helical" evidence="2">
    <location>
        <begin position="213"/>
        <end position="231"/>
    </location>
</feature>
<evidence type="ECO:0000313" key="4">
    <source>
        <dbReference type="Proteomes" id="UP000838763"/>
    </source>
</evidence>
<dbReference type="Pfam" id="PF10361">
    <property type="entry name" value="DUF2434"/>
    <property type="match status" value="1"/>
</dbReference>
<comment type="caution">
    <text evidence="3">The sequence shown here is derived from an EMBL/GenBank/DDBJ whole genome shotgun (WGS) entry which is preliminary data.</text>
</comment>
<feature type="compositionally biased region" description="Basic and acidic residues" evidence="1">
    <location>
        <begin position="389"/>
        <end position="398"/>
    </location>
</feature>
<feature type="region of interest" description="Disordered" evidence="1">
    <location>
        <begin position="329"/>
        <end position="467"/>
    </location>
</feature>
<reference evidence="3" key="1">
    <citation type="submission" date="2022-11" db="EMBL/GenBank/DDBJ databases">
        <authorList>
            <person name="Scott C."/>
            <person name="Bruce N."/>
        </authorList>
    </citation>
    <scope>NUCLEOTIDE SEQUENCE</scope>
</reference>
<evidence type="ECO:0000256" key="2">
    <source>
        <dbReference type="SAM" id="Phobius"/>
    </source>
</evidence>
<feature type="transmembrane region" description="Helical" evidence="2">
    <location>
        <begin position="90"/>
        <end position="108"/>
    </location>
</feature>
<sequence>MADSDIWGVIPFPSGANETDTEIAGGHLDLDTLREFEYHLFQNDTLSNGTDCILAFQPYAAAYVYPNGTFVNSTSCYRSLYPVGARGKTGVAFAALYAFALVLIIVNLRKHGRLFLPKEKRYFPIGRRWQWYWGSIVCAAAIIGLFTGIDVDRYYVMQIPIILQSFFWYLLQMASIALVWEAVRHWGSWSERQILDGDIYAFKDDDRRSKFEFWFPLFFYLWWWLSFFMVIPRSWALCAFDFDVSPLNVNGNVIAIYVGGYLPTLLILAIQAAHGFGTPNEDRELLRQRRARGEELDRELGIVHKPSWWRRLNGPASMNMRDIIARNVNEVNGGKTTDPDRKKPDGDPFTDDAAANGPDSSASSSSGTVTAPGFDARARPMFSPYSGKSEQRRTERTLHHAASLLFPNSEDATTARESRIAELQMDGPPPSYTETTDQVSRTQSTSSDSTLALSNAKPQRVKSMLDI</sequence>
<evidence type="ECO:0000313" key="3">
    <source>
        <dbReference type="EMBL" id="CAI4213337.1"/>
    </source>
</evidence>
<feature type="compositionally biased region" description="Basic and acidic residues" evidence="1">
    <location>
        <begin position="337"/>
        <end position="346"/>
    </location>
</feature>
<feature type="compositionally biased region" description="Polar residues" evidence="1">
    <location>
        <begin position="432"/>
        <end position="457"/>
    </location>
</feature>
<organism evidence="3 4">
    <name type="scientific">Parascedosporium putredinis</name>
    <dbReference type="NCBI Taxonomy" id="1442378"/>
    <lineage>
        <taxon>Eukaryota</taxon>
        <taxon>Fungi</taxon>
        <taxon>Dikarya</taxon>
        <taxon>Ascomycota</taxon>
        <taxon>Pezizomycotina</taxon>
        <taxon>Sordariomycetes</taxon>
        <taxon>Hypocreomycetidae</taxon>
        <taxon>Microascales</taxon>
        <taxon>Microascaceae</taxon>
        <taxon>Parascedosporium</taxon>
    </lineage>
</organism>
<dbReference type="OrthoDB" id="5308502at2759"/>
<dbReference type="InterPro" id="IPR018830">
    <property type="entry name" value="DUF2434"/>
</dbReference>